<dbReference type="PANTHER" id="PTHR12773">
    <property type="entry name" value="UPF0315 PROTEIN-RELATED"/>
    <property type="match status" value="1"/>
</dbReference>
<accession>A0A0U1LYI3</accession>
<dbReference type="OrthoDB" id="2187549at2759"/>
<dbReference type="PANTHER" id="PTHR12773:SF0">
    <property type="entry name" value="MULTIFUNCTIONAL METHYLTRANSFERASE SUBUNIT TRM112-LIKE PROTEIN"/>
    <property type="match status" value="1"/>
</dbReference>
<dbReference type="InterPro" id="IPR039127">
    <property type="entry name" value="Trm112"/>
</dbReference>
<dbReference type="GO" id="GO:0030490">
    <property type="term" value="P:maturation of SSU-rRNA"/>
    <property type="evidence" value="ECO:0007669"/>
    <property type="project" value="EnsemblFungi"/>
</dbReference>
<dbReference type="SUPFAM" id="SSF158997">
    <property type="entry name" value="Trm112p-like"/>
    <property type="match status" value="1"/>
</dbReference>
<protein>
    <submittedName>
        <fullName evidence="2">Protein trm-112</fullName>
    </submittedName>
</protein>
<dbReference type="OMA" id="NMLTSKC"/>
<dbReference type="AlphaFoldDB" id="A0A0U1LYI3"/>
<comment type="similarity">
    <text evidence="1">Belongs to the TRM112 family.</text>
</comment>
<evidence type="ECO:0000256" key="1">
    <source>
        <dbReference type="ARBA" id="ARBA00007980"/>
    </source>
</evidence>
<name>A0A0U1LYI3_TALIS</name>
<dbReference type="GO" id="GO:0000470">
    <property type="term" value="P:maturation of LSU-rRNA"/>
    <property type="evidence" value="ECO:0007669"/>
    <property type="project" value="EnsemblFungi"/>
</dbReference>
<dbReference type="Proteomes" id="UP000054383">
    <property type="component" value="Unassembled WGS sequence"/>
</dbReference>
<dbReference type="STRING" id="28573.A0A0U1LYI3"/>
<evidence type="ECO:0000313" key="2">
    <source>
        <dbReference type="EMBL" id="CRG87896.1"/>
    </source>
</evidence>
<dbReference type="Pfam" id="PF03966">
    <property type="entry name" value="Trm112p"/>
    <property type="match status" value="1"/>
</dbReference>
<dbReference type="GO" id="GO:0070476">
    <property type="term" value="P:rRNA (guanine-N7)-methylation"/>
    <property type="evidence" value="ECO:0007669"/>
    <property type="project" value="EnsemblFungi"/>
</dbReference>
<dbReference type="GO" id="GO:0043528">
    <property type="term" value="C:tRNA (m2G10) methyltransferase complex"/>
    <property type="evidence" value="ECO:0007669"/>
    <property type="project" value="EnsemblFungi"/>
</dbReference>
<dbReference type="GO" id="GO:0002098">
    <property type="term" value="P:tRNA wobble uridine modification"/>
    <property type="evidence" value="ECO:0007669"/>
    <property type="project" value="EnsemblFungi"/>
</dbReference>
<dbReference type="GO" id="GO:0008276">
    <property type="term" value="F:protein methyltransferase activity"/>
    <property type="evidence" value="ECO:0007669"/>
    <property type="project" value="EnsemblFungi"/>
</dbReference>
<organism evidence="2 3">
    <name type="scientific">Talaromyces islandicus</name>
    <name type="common">Penicillium islandicum</name>
    <dbReference type="NCBI Taxonomy" id="28573"/>
    <lineage>
        <taxon>Eukaryota</taxon>
        <taxon>Fungi</taxon>
        <taxon>Dikarya</taxon>
        <taxon>Ascomycota</taxon>
        <taxon>Pezizomycotina</taxon>
        <taxon>Eurotiomycetes</taxon>
        <taxon>Eurotiomycetidae</taxon>
        <taxon>Eurotiales</taxon>
        <taxon>Trichocomaceae</taxon>
        <taxon>Talaromyces</taxon>
        <taxon>Talaromyces sect. Islandici</taxon>
    </lineage>
</organism>
<sequence length="125" mass="14099">MKVLTVNFLTCAVRGCRVSQSSSSLHFRDAELEKLELDFNPTFVRNILPRLDWDRLRATAQELGFPTISDTKPEGDGINETNLQDLHRLLLETEVVEGKLCCANCGHEYEIKDGIANFLLPSHLV</sequence>
<dbReference type="InterPro" id="IPR005651">
    <property type="entry name" value="Trm112-like"/>
</dbReference>
<dbReference type="GO" id="GO:0160102">
    <property type="term" value="F:tRNA (guanine(10)-N2)-methyltransferase activity"/>
    <property type="evidence" value="ECO:0007669"/>
    <property type="project" value="EnsemblFungi"/>
</dbReference>
<proteinExistence type="inferred from homology"/>
<dbReference type="GO" id="GO:0035657">
    <property type="term" value="C:eRF1 methyltransferase complex"/>
    <property type="evidence" value="ECO:0007669"/>
    <property type="project" value="EnsemblFungi"/>
</dbReference>
<dbReference type="GO" id="GO:0046982">
    <property type="term" value="F:protein heterodimerization activity"/>
    <property type="evidence" value="ECO:0007669"/>
    <property type="project" value="InterPro"/>
</dbReference>
<gene>
    <name evidence="2" type="ORF">PISL3812_04917</name>
</gene>
<dbReference type="GO" id="GO:0030488">
    <property type="term" value="P:tRNA methylation"/>
    <property type="evidence" value="ECO:0007669"/>
    <property type="project" value="EnsemblFungi"/>
</dbReference>
<reference evidence="2 3" key="1">
    <citation type="submission" date="2015-04" db="EMBL/GenBank/DDBJ databases">
        <authorList>
            <person name="Syromyatnikov M.Y."/>
            <person name="Popov V.N."/>
        </authorList>
    </citation>
    <scope>NUCLEOTIDE SEQUENCE [LARGE SCALE GENOMIC DNA]</scope>
    <source>
        <strain evidence="2">WF-38-12</strain>
    </source>
</reference>
<dbReference type="GO" id="GO:0016435">
    <property type="term" value="F:rRNA (guanine) methyltransferase activity"/>
    <property type="evidence" value="ECO:0007669"/>
    <property type="project" value="EnsemblFungi"/>
</dbReference>
<dbReference type="Gene3D" id="2.20.25.10">
    <property type="match status" value="1"/>
</dbReference>
<keyword evidence="3" id="KW-1185">Reference proteome</keyword>
<dbReference type="EMBL" id="CVMT01000004">
    <property type="protein sequence ID" value="CRG87896.1"/>
    <property type="molecule type" value="Genomic_DNA"/>
</dbReference>
<evidence type="ECO:0000313" key="3">
    <source>
        <dbReference type="Proteomes" id="UP000054383"/>
    </source>
</evidence>